<reference evidence="1 2" key="1">
    <citation type="submission" date="2023-03" db="EMBL/GenBank/DDBJ databases">
        <title>Genome insight into feeding habits of ladybird beetles.</title>
        <authorList>
            <person name="Li H.-S."/>
            <person name="Huang Y.-H."/>
            <person name="Pang H."/>
        </authorList>
    </citation>
    <scope>NUCLEOTIDE SEQUENCE [LARGE SCALE GENOMIC DNA]</scope>
    <source>
        <strain evidence="1">SYSU_2023b</strain>
        <tissue evidence="1">Whole body</tissue>
    </source>
</reference>
<name>A0AAW1VFI5_9CUCU</name>
<proteinExistence type="predicted"/>
<accession>A0AAW1VFI5</accession>
<dbReference type="Proteomes" id="UP001431783">
    <property type="component" value="Unassembled WGS sequence"/>
</dbReference>
<keyword evidence="2" id="KW-1185">Reference proteome</keyword>
<sequence length="141" mass="15774">MTVSRGAAGKLTVTLNSNICNGHSILCLSFIKNQILEKRRGASPKKSQYNSIRKILSSIIRILKPTKQVNGFERSNILAKVRNQGSENVNKVSYGYHRYKVNTANIRHPQGLVAPVHKQLQGPSDLAVCRIRRSPKEEIQV</sequence>
<protein>
    <submittedName>
        <fullName evidence="1">Uncharacterized protein</fullName>
    </submittedName>
</protein>
<gene>
    <name evidence="1" type="ORF">WA026_019040</name>
</gene>
<evidence type="ECO:0000313" key="2">
    <source>
        <dbReference type="Proteomes" id="UP001431783"/>
    </source>
</evidence>
<evidence type="ECO:0000313" key="1">
    <source>
        <dbReference type="EMBL" id="KAK9892239.1"/>
    </source>
</evidence>
<comment type="caution">
    <text evidence="1">The sequence shown here is derived from an EMBL/GenBank/DDBJ whole genome shotgun (WGS) entry which is preliminary data.</text>
</comment>
<dbReference type="EMBL" id="JARQZJ010000133">
    <property type="protein sequence ID" value="KAK9892239.1"/>
    <property type="molecule type" value="Genomic_DNA"/>
</dbReference>
<organism evidence="1 2">
    <name type="scientific">Henosepilachna vigintioctopunctata</name>
    <dbReference type="NCBI Taxonomy" id="420089"/>
    <lineage>
        <taxon>Eukaryota</taxon>
        <taxon>Metazoa</taxon>
        <taxon>Ecdysozoa</taxon>
        <taxon>Arthropoda</taxon>
        <taxon>Hexapoda</taxon>
        <taxon>Insecta</taxon>
        <taxon>Pterygota</taxon>
        <taxon>Neoptera</taxon>
        <taxon>Endopterygota</taxon>
        <taxon>Coleoptera</taxon>
        <taxon>Polyphaga</taxon>
        <taxon>Cucujiformia</taxon>
        <taxon>Coccinelloidea</taxon>
        <taxon>Coccinellidae</taxon>
        <taxon>Epilachninae</taxon>
        <taxon>Epilachnini</taxon>
        <taxon>Henosepilachna</taxon>
    </lineage>
</organism>
<dbReference type="AlphaFoldDB" id="A0AAW1VFI5"/>